<dbReference type="EMBL" id="JAPQKS010000008">
    <property type="protein sequence ID" value="KAJ5216999.1"/>
    <property type="molecule type" value="Genomic_DNA"/>
</dbReference>
<dbReference type="AlphaFoldDB" id="A0A9W9NDL3"/>
<dbReference type="InterPro" id="IPR034627">
    <property type="entry name" value="Irc6"/>
</dbReference>
<feature type="compositionally biased region" description="Polar residues" evidence="1">
    <location>
        <begin position="1"/>
        <end position="18"/>
    </location>
</feature>
<dbReference type="PANTHER" id="PTHR28043">
    <property type="entry name" value="INCREASED RECOMBINATION CENTERS PROTEIN 6"/>
    <property type="match status" value="1"/>
</dbReference>
<accession>A0A9W9NDL3</accession>
<dbReference type="PANTHER" id="PTHR28043:SF1">
    <property type="entry name" value="INCREASED RECOMBINATION CENTERS PROTEIN 6"/>
    <property type="match status" value="1"/>
</dbReference>
<proteinExistence type="predicted"/>
<feature type="compositionally biased region" description="Low complexity" evidence="1">
    <location>
        <begin position="69"/>
        <end position="87"/>
    </location>
</feature>
<dbReference type="RefSeq" id="XP_058325870.1">
    <property type="nucleotide sequence ID" value="XM_058479302.1"/>
</dbReference>
<reference evidence="2" key="2">
    <citation type="journal article" date="2023" name="IMA Fungus">
        <title>Comparative genomic study of the Penicillium genus elucidates a diverse pangenome and 15 lateral gene transfer events.</title>
        <authorList>
            <person name="Petersen C."/>
            <person name="Sorensen T."/>
            <person name="Nielsen M.R."/>
            <person name="Sondergaard T.E."/>
            <person name="Sorensen J.L."/>
            <person name="Fitzpatrick D.A."/>
            <person name="Frisvad J.C."/>
            <person name="Nielsen K.L."/>
        </authorList>
    </citation>
    <scope>NUCLEOTIDE SEQUENCE</scope>
    <source>
        <strain evidence="2">IBT 19713</strain>
    </source>
</reference>
<dbReference type="OrthoDB" id="10261384at2759"/>
<feature type="region of interest" description="Disordered" evidence="1">
    <location>
        <begin position="1"/>
        <end position="21"/>
    </location>
</feature>
<reference evidence="2" key="1">
    <citation type="submission" date="2022-11" db="EMBL/GenBank/DDBJ databases">
        <authorList>
            <person name="Petersen C."/>
        </authorList>
    </citation>
    <scope>NUCLEOTIDE SEQUENCE</scope>
    <source>
        <strain evidence="2">IBT 19713</strain>
    </source>
</reference>
<dbReference type="Gene3D" id="3.40.50.11960">
    <property type="match status" value="1"/>
</dbReference>
<dbReference type="Pfam" id="PF10199">
    <property type="entry name" value="Adaptin_binding"/>
    <property type="match status" value="1"/>
</dbReference>
<organism evidence="2 3">
    <name type="scientific">Penicillium chermesinum</name>
    <dbReference type="NCBI Taxonomy" id="63820"/>
    <lineage>
        <taxon>Eukaryota</taxon>
        <taxon>Fungi</taxon>
        <taxon>Dikarya</taxon>
        <taxon>Ascomycota</taxon>
        <taxon>Pezizomycotina</taxon>
        <taxon>Eurotiomycetes</taxon>
        <taxon>Eurotiomycetidae</taxon>
        <taxon>Eurotiales</taxon>
        <taxon>Aspergillaceae</taxon>
        <taxon>Penicillium</taxon>
    </lineage>
</organism>
<dbReference type="GeneID" id="83206606"/>
<sequence>MRGPTRTTFLQPNPQSHAPNHLLIHSHPTKILNPPCPHLIPPKNHHPSPTRAASSSFPLLPTPSPQSPPLLHSLTGTPVTDPPTTDTAEPSFAGYTTHAPLPLSTKYYTADIPVWVDEVPLAPHAQDSPSAQWRTEFLSPEAEIVRDALGALVVCVRNPAGTRAGQAVDERADVRELRALMRDIGAVKERVDEERGGVGDVPGIFVLVGPGVGGLGAETEGGEEGLGGYRGGEGFVGGVVEWDPAVEGEGKRNAFGEYEGMPRIKEVLETHEWASADVDGGADLDAEFGFESDLEGEVVGSGAGHTRGFGHEVNELEREMLGLRMAIEHGGEGDEEFDDGDEDLKVESMEGLMMRMQALRDMGSDLPEAERKKFAAKAVQDIMREL</sequence>
<feature type="region of interest" description="Disordered" evidence="1">
    <location>
        <begin position="33"/>
        <end position="96"/>
    </location>
</feature>
<evidence type="ECO:0000313" key="2">
    <source>
        <dbReference type="EMBL" id="KAJ5216999.1"/>
    </source>
</evidence>
<dbReference type="GO" id="GO:0030674">
    <property type="term" value="F:protein-macromolecule adaptor activity"/>
    <property type="evidence" value="ECO:0007669"/>
    <property type="project" value="TreeGrafter"/>
</dbReference>
<name>A0A9W9NDL3_9EURO</name>
<comment type="caution">
    <text evidence="2">The sequence shown here is derived from an EMBL/GenBank/DDBJ whole genome shotgun (WGS) entry which is preliminary data.</text>
</comment>
<gene>
    <name evidence="2" type="ORF">N7468_010007</name>
</gene>
<protein>
    <submittedName>
        <fullName evidence="2">Alpha/gamma-adaptin-binding protein p34</fullName>
    </submittedName>
</protein>
<evidence type="ECO:0000256" key="1">
    <source>
        <dbReference type="SAM" id="MobiDB-lite"/>
    </source>
</evidence>
<evidence type="ECO:0000313" key="3">
    <source>
        <dbReference type="Proteomes" id="UP001150941"/>
    </source>
</evidence>
<keyword evidence="3" id="KW-1185">Reference proteome</keyword>
<dbReference type="Proteomes" id="UP001150941">
    <property type="component" value="Unassembled WGS sequence"/>
</dbReference>
<dbReference type="GO" id="GO:0016192">
    <property type="term" value="P:vesicle-mediated transport"/>
    <property type="evidence" value="ECO:0007669"/>
    <property type="project" value="InterPro"/>
</dbReference>